<dbReference type="AlphaFoldDB" id="A0AAW1YCQ0"/>
<reference evidence="2 3" key="1">
    <citation type="journal article" date="2023" name="G3 (Bethesda)">
        <title>A chromosome-length genome assembly and annotation of blackberry (Rubus argutus, cv. 'Hillquist').</title>
        <authorList>
            <person name="Bruna T."/>
            <person name="Aryal R."/>
            <person name="Dudchenko O."/>
            <person name="Sargent D.J."/>
            <person name="Mead D."/>
            <person name="Buti M."/>
            <person name="Cavallini A."/>
            <person name="Hytonen T."/>
            <person name="Andres J."/>
            <person name="Pham M."/>
            <person name="Weisz D."/>
            <person name="Mascagni F."/>
            <person name="Usai G."/>
            <person name="Natali L."/>
            <person name="Bassil N."/>
            <person name="Fernandez G.E."/>
            <person name="Lomsadze A."/>
            <person name="Armour M."/>
            <person name="Olukolu B."/>
            <person name="Poorten T."/>
            <person name="Britton C."/>
            <person name="Davik J."/>
            <person name="Ashrafi H."/>
            <person name="Aiden E.L."/>
            <person name="Borodovsky M."/>
            <person name="Worthington M."/>
        </authorList>
    </citation>
    <scope>NUCLEOTIDE SEQUENCE [LARGE SCALE GENOMIC DNA]</scope>
    <source>
        <strain evidence="2">PI 553951</strain>
    </source>
</reference>
<protein>
    <submittedName>
        <fullName evidence="2">Uncharacterized protein</fullName>
    </submittedName>
</protein>
<keyword evidence="1" id="KW-0472">Membrane</keyword>
<keyword evidence="1" id="KW-1133">Transmembrane helix</keyword>
<name>A0AAW1YCQ0_RUBAR</name>
<accession>A0AAW1YCQ0</accession>
<feature type="transmembrane region" description="Helical" evidence="1">
    <location>
        <begin position="12"/>
        <end position="35"/>
    </location>
</feature>
<organism evidence="2 3">
    <name type="scientific">Rubus argutus</name>
    <name type="common">Southern blackberry</name>
    <dbReference type="NCBI Taxonomy" id="59490"/>
    <lineage>
        <taxon>Eukaryota</taxon>
        <taxon>Viridiplantae</taxon>
        <taxon>Streptophyta</taxon>
        <taxon>Embryophyta</taxon>
        <taxon>Tracheophyta</taxon>
        <taxon>Spermatophyta</taxon>
        <taxon>Magnoliopsida</taxon>
        <taxon>eudicotyledons</taxon>
        <taxon>Gunneridae</taxon>
        <taxon>Pentapetalae</taxon>
        <taxon>rosids</taxon>
        <taxon>fabids</taxon>
        <taxon>Rosales</taxon>
        <taxon>Rosaceae</taxon>
        <taxon>Rosoideae</taxon>
        <taxon>Rosoideae incertae sedis</taxon>
        <taxon>Rubus</taxon>
    </lineage>
</organism>
<evidence type="ECO:0000313" key="3">
    <source>
        <dbReference type="Proteomes" id="UP001457282"/>
    </source>
</evidence>
<gene>
    <name evidence="2" type="ORF">M0R45_012012</name>
</gene>
<comment type="caution">
    <text evidence="2">The sequence shown here is derived from an EMBL/GenBank/DDBJ whole genome shotgun (WGS) entry which is preliminary data.</text>
</comment>
<sequence>MPIPLSSDTIPLLLTSQFVFLAANTIVTVSMRGFWCDGRGIKVERRRGLGGDLGSNLGLTAIEIADGGFLGSELQWVSGLGLRKLERRCGGEKEKRTEQFDLTGLGGNGWALRVVCEKRRRRELGGVKWRCSGRGLGA</sequence>
<dbReference type="EMBL" id="JBEDUW010000002">
    <property type="protein sequence ID" value="KAK9946552.1"/>
    <property type="molecule type" value="Genomic_DNA"/>
</dbReference>
<dbReference type="Proteomes" id="UP001457282">
    <property type="component" value="Unassembled WGS sequence"/>
</dbReference>
<keyword evidence="3" id="KW-1185">Reference proteome</keyword>
<keyword evidence="1" id="KW-0812">Transmembrane</keyword>
<evidence type="ECO:0000313" key="2">
    <source>
        <dbReference type="EMBL" id="KAK9946552.1"/>
    </source>
</evidence>
<proteinExistence type="predicted"/>
<evidence type="ECO:0000256" key="1">
    <source>
        <dbReference type="SAM" id="Phobius"/>
    </source>
</evidence>